<dbReference type="Proteomes" id="UP000275180">
    <property type="component" value="Unassembled WGS sequence"/>
</dbReference>
<gene>
    <name evidence="1" type="ORF">EBQ34_14195</name>
</gene>
<organism evidence="1 2">
    <name type="scientific">Vandammella animalimorsus</name>
    <dbReference type="NCBI Taxonomy" id="2029117"/>
    <lineage>
        <taxon>Bacteria</taxon>
        <taxon>Pseudomonadati</taxon>
        <taxon>Pseudomonadota</taxon>
        <taxon>Betaproteobacteria</taxon>
        <taxon>Burkholderiales</taxon>
        <taxon>Comamonadaceae</taxon>
        <taxon>Vandammella</taxon>
    </lineage>
</organism>
<comment type="caution">
    <text evidence="1">The sequence shown here is derived from an EMBL/GenBank/DDBJ whole genome shotgun (WGS) entry which is preliminary data.</text>
</comment>
<sequence>MATERLVPVAAYQGAFMRSYDLLRAIWRSVTKAAGGNVDVQARKRHSRRSPARIAAYLSKYLGKAFTDGPSHSNRWTKFGDISEPESIQLGHMLDLREAICLMYDLLPQGSRIVTSYLSRWQDVFFLVGEPPPAVTS</sequence>
<dbReference type="EMBL" id="RDQJ01000036">
    <property type="protein sequence ID" value="RMX09038.1"/>
    <property type="molecule type" value="Genomic_DNA"/>
</dbReference>
<name>A0A3M6R1A1_9BURK</name>
<evidence type="ECO:0000313" key="1">
    <source>
        <dbReference type="EMBL" id="RMX09038.1"/>
    </source>
</evidence>
<proteinExistence type="predicted"/>
<accession>A0A3M6R1A1</accession>
<evidence type="ECO:0000313" key="2">
    <source>
        <dbReference type="Proteomes" id="UP000275180"/>
    </source>
</evidence>
<protein>
    <submittedName>
        <fullName evidence="1">Uncharacterized protein</fullName>
    </submittedName>
</protein>
<dbReference type="AlphaFoldDB" id="A0A3M6R1A1"/>
<reference evidence="1 2" key="1">
    <citation type="submission" date="2018-10" db="EMBL/GenBank/DDBJ databases">
        <title>Comamonadaceae CDC group NO-1 genome sequencing and assembly.</title>
        <authorList>
            <person name="Bernier A.-M."/>
            <person name="Bernard K."/>
        </authorList>
    </citation>
    <scope>NUCLEOTIDE SEQUENCE [LARGE SCALE GENOMIC DNA]</scope>
    <source>
        <strain evidence="1 2">NML180582</strain>
    </source>
</reference>